<evidence type="ECO:0008006" key="3">
    <source>
        <dbReference type="Google" id="ProtNLM"/>
    </source>
</evidence>
<protein>
    <recommendedName>
        <fullName evidence="3">Nucleoside phosphorylase domain-containing protein</fullName>
    </recommendedName>
</protein>
<proteinExistence type="predicted"/>
<reference evidence="1 2" key="1">
    <citation type="submission" date="2015-05" db="EMBL/GenBank/DDBJ databases">
        <title>Draft genome sequence of the bacterium Gordonia jacobaea a new member of the Gordonia genus.</title>
        <authorList>
            <person name="Jimenez-Galisteo G."/>
            <person name="Dominguez A."/>
            <person name="Munoz E."/>
            <person name="Vinas M."/>
        </authorList>
    </citation>
    <scope>NUCLEOTIDE SEQUENCE [LARGE SCALE GENOMIC DNA]</scope>
    <source>
        <strain evidence="2">mv1</strain>
    </source>
</reference>
<dbReference type="InterPro" id="IPR035994">
    <property type="entry name" value="Nucleoside_phosphorylase_sf"/>
</dbReference>
<gene>
    <name evidence="1" type="ORF">ABW18_21730</name>
</gene>
<name>A0ABR5I6R5_9ACTN</name>
<accession>A0ABR5I6R5</accession>
<dbReference type="Proteomes" id="UP000037247">
    <property type="component" value="Unassembled WGS sequence"/>
</dbReference>
<dbReference type="SUPFAM" id="SSF53167">
    <property type="entry name" value="Purine and uridine phosphorylases"/>
    <property type="match status" value="1"/>
</dbReference>
<evidence type="ECO:0000313" key="1">
    <source>
        <dbReference type="EMBL" id="KNA89302.1"/>
    </source>
</evidence>
<evidence type="ECO:0000313" key="2">
    <source>
        <dbReference type="Proteomes" id="UP000037247"/>
    </source>
</evidence>
<dbReference type="Gene3D" id="3.40.50.1580">
    <property type="entry name" value="Nucleoside phosphorylase domain"/>
    <property type="match status" value="1"/>
</dbReference>
<comment type="caution">
    <text evidence="1">The sequence shown here is derived from an EMBL/GenBank/DDBJ whole genome shotgun (WGS) entry which is preliminary data.</text>
</comment>
<sequence length="64" mass="6246">METAAVSGVAAAHAIPFVGLRGVSDGPGDPNHLPGFPVSFLVYQQLAATNAAATAADVIASAAI</sequence>
<keyword evidence="2" id="KW-1185">Reference proteome</keyword>
<organism evidence="1 2">
    <name type="scientific">Gordonia jacobaea</name>
    <dbReference type="NCBI Taxonomy" id="122202"/>
    <lineage>
        <taxon>Bacteria</taxon>
        <taxon>Bacillati</taxon>
        <taxon>Actinomycetota</taxon>
        <taxon>Actinomycetes</taxon>
        <taxon>Mycobacteriales</taxon>
        <taxon>Gordoniaceae</taxon>
        <taxon>Gordonia</taxon>
    </lineage>
</organism>
<dbReference type="EMBL" id="LDTZ01000028">
    <property type="protein sequence ID" value="KNA89302.1"/>
    <property type="molecule type" value="Genomic_DNA"/>
</dbReference>